<keyword evidence="10" id="KW-1185">Reference proteome</keyword>
<dbReference type="InterPro" id="IPR026279">
    <property type="entry name" value="RseA"/>
</dbReference>
<dbReference type="EMBL" id="JBAKAZ010000026">
    <property type="protein sequence ID" value="MEL0629609.1"/>
    <property type="molecule type" value="Genomic_DNA"/>
</dbReference>
<dbReference type="InterPro" id="IPR052383">
    <property type="entry name" value="Anti-sigma-E_RseA-like"/>
</dbReference>
<dbReference type="InterPro" id="IPR005573">
    <property type="entry name" value="Anti-sigma_E_RseA_C"/>
</dbReference>
<dbReference type="RefSeq" id="WP_341597677.1">
    <property type="nucleotide sequence ID" value="NZ_JBAKAZ010000026.1"/>
</dbReference>
<evidence type="ECO:0000256" key="4">
    <source>
        <dbReference type="ARBA" id="ARBA00022692"/>
    </source>
</evidence>
<evidence type="ECO:0000313" key="9">
    <source>
        <dbReference type="EMBL" id="MEL0629609.1"/>
    </source>
</evidence>
<keyword evidence="4" id="KW-0812">Transmembrane</keyword>
<dbReference type="PIRSF" id="PIRSF016938">
    <property type="entry name" value="RseA"/>
    <property type="match status" value="1"/>
</dbReference>
<keyword evidence="5" id="KW-1133">Transmembrane helix</keyword>
<evidence type="ECO:0000256" key="3">
    <source>
        <dbReference type="ARBA" id="ARBA00022475"/>
    </source>
</evidence>
<comment type="caution">
    <text evidence="9">The sequence shown here is derived from an EMBL/GenBank/DDBJ whole genome shotgun (WGS) entry which is preliminary data.</text>
</comment>
<gene>
    <name evidence="9" type="ORF">V6256_08305</name>
</gene>
<dbReference type="Pfam" id="PF03872">
    <property type="entry name" value="RseA_N"/>
    <property type="match status" value="1"/>
</dbReference>
<dbReference type="Gene3D" id="1.10.10.880">
    <property type="entry name" value="Anti sigma-E protein RseA, N-terminal domain"/>
    <property type="match status" value="1"/>
</dbReference>
<name>A0ABU9GQU4_9GAMM</name>
<comment type="subcellular location">
    <subcellularLocation>
        <location evidence="1">Cell membrane</location>
        <topology evidence="1">Single-pass membrane protein</topology>
    </subcellularLocation>
</comment>
<protein>
    <submittedName>
        <fullName evidence="9">RseA family anti-sigma factor</fullName>
    </submittedName>
</protein>
<sequence>MKEYSQNLSSFIDNENDDKDIINKVLEDAELQQQFSRYQLIGDVLRDESNGLDLRVDITDSVMAAIENEKQDDNVVTLPQKKDKKVVPFMKRFGQYAIAASVAGVVVVSSLMINQETSSDPSVVPVLNTVPFGGTAAPVSLQATPKQTQHDIKERNERLDALLKDHQLQLQTQP</sequence>
<keyword evidence="6" id="KW-0472">Membrane</keyword>
<dbReference type="Proteomes" id="UP001369082">
    <property type="component" value="Unassembled WGS sequence"/>
</dbReference>
<dbReference type="CDD" id="cd16328">
    <property type="entry name" value="RseA_N"/>
    <property type="match status" value="1"/>
</dbReference>
<keyword evidence="3" id="KW-1003">Cell membrane</keyword>
<dbReference type="InterPro" id="IPR036147">
    <property type="entry name" value="Anti-sigma_E_RseA_N_sf"/>
</dbReference>
<evidence type="ECO:0000256" key="6">
    <source>
        <dbReference type="ARBA" id="ARBA00023136"/>
    </source>
</evidence>
<evidence type="ECO:0000313" key="10">
    <source>
        <dbReference type="Proteomes" id="UP001369082"/>
    </source>
</evidence>
<reference evidence="9 10" key="1">
    <citation type="submission" date="2024-02" db="EMBL/GenBank/DDBJ databases">
        <title>Bacteria isolated from the canopy kelp, Nereocystis luetkeana.</title>
        <authorList>
            <person name="Pfister C.A."/>
            <person name="Younker I.T."/>
            <person name="Light S.H."/>
        </authorList>
    </citation>
    <scope>NUCLEOTIDE SEQUENCE [LARGE SCALE GENOMIC DNA]</scope>
    <source>
        <strain evidence="9 10">TI.1.05</strain>
    </source>
</reference>
<organism evidence="9 10">
    <name type="scientific">Psychromonas aquatilis</name>
    <dbReference type="NCBI Taxonomy" id="2005072"/>
    <lineage>
        <taxon>Bacteria</taxon>
        <taxon>Pseudomonadati</taxon>
        <taxon>Pseudomonadota</taxon>
        <taxon>Gammaproteobacteria</taxon>
        <taxon>Alteromonadales</taxon>
        <taxon>Psychromonadaceae</taxon>
        <taxon>Psychromonas</taxon>
    </lineage>
</organism>
<dbReference type="PANTHER" id="PTHR38104">
    <property type="match status" value="1"/>
</dbReference>
<dbReference type="Pfam" id="PF03873">
    <property type="entry name" value="RseA_C"/>
    <property type="match status" value="1"/>
</dbReference>
<feature type="domain" description="Anti sigma-E protein RseA N-terminal" evidence="7">
    <location>
        <begin position="6"/>
        <end position="81"/>
    </location>
</feature>
<evidence type="ECO:0000256" key="2">
    <source>
        <dbReference type="ARBA" id="ARBA00005837"/>
    </source>
</evidence>
<dbReference type="SUPFAM" id="SSF89069">
    <property type="entry name" value="N-terminal, cytoplasmic domain of anti-sigmaE factor RseA"/>
    <property type="match status" value="1"/>
</dbReference>
<accession>A0ABU9GQU4</accession>
<feature type="domain" description="Anti sigma-E protein RseA C-terminal" evidence="8">
    <location>
        <begin position="125"/>
        <end position="170"/>
    </location>
</feature>
<evidence type="ECO:0000259" key="7">
    <source>
        <dbReference type="Pfam" id="PF03872"/>
    </source>
</evidence>
<dbReference type="InterPro" id="IPR005572">
    <property type="entry name" value="Anti-sigma_E_RseA_N"/>
</dbReference>
<dbReference type="PANTHER" id="PTHR38104:SF1">
    <property type="entry name" value="ANTI-SIGMA-E FACTOR RSEA"/>
    <property type="match status" value="1"/>
</dbReference>
<comment type="similarity">
    <text evidence="2">Belongs to the RseA family.</text>
</comment>
<evidence type="ECO:0000259" key="8">
    <source>
        <dbReference type="Pfam" id="PF03873"/>
    </source>
</evidence>
<evidence type="ECO:0000256" key="5">
    <source>
        <dbReference type="ARBA" id="ARBA00022989"/>
    </source>
</evidence>
<proteinExistence type="inferred from homology"/>
<evidence type="ECO:0000256" key="1">
    <source>
        <dbReference type="ARBA" id="ARBA00004162"/>
    </source>
</evidence>